<dbReference type="PANTHER" id="PTHR12879">
    <property type="entry name" value="SPHINGOLIPID DELTA 4 DESATURASE/C-4 HYDROXYLASE PROTEIN DES2"/>
    <property type="match status" value="1"/>
</dbReference>
<dbReference type="Proteomes" id="UP000282971">
    <property type="component" value="Unassembled WGS sequence"/>
</dbReference>
<dbReference type="OrthoDB" id="9792534at2"/>
<sequence>MMDLVSRLSPAGKAKIKSLSGPRPARFLRTLAGTWAVVATAIATAIYFDHPFAYIFAICIVATRQNLLALLIHEQTHYLGLNSRLGDLIVNVFGAYPLLAVTVEDYASIHLSHHRNYFTSEDPDFLRKSGPDWEFPMSGRKLAGLFLQDLIGLSFIKFALTKKPTREKAKPFKRKFPLPKWVRPAYFVAIATLLTLCGGWFYFLTLWVLPLLTVLPMIVRWGAICEHYYGDEGANVEETSPIILKSRLGALLLPNLNFTMHAYHHYFPGVSFGALPEVHRIFEAEGLVRSDRVFSGHRDYLRFVLSGTRREHGANDPFFGVLPAQDLATKEA</sequence>
<feature type="transmembrane region" description="Helical" evidence="1">
    <location>
        <begin position="27"/>
        <end position="48"/>
    </location>
</feature>
<keyword evidence="1" id="KW-1133">Transmembrane helix</keyword>
<dbReference type="PANTHER" id="PTHR12879:SF8">
    <property type="entry name" value="SPHINGOLIPID DELTA(4)-DESATURASE DES1"/>
    <property type="match status" value="1"/>
</dbReference>
<dbReference type="GO" id="GO:0016020">
    <property type="term" value="C:membrane"/>
    <property type="evidence" value="ECO:0007669"/>
    <property type="project" value="GOC"/>
</dbReference>
<evidence type="ECO:0000313" key="3">
    <source>
        <dbReference type="EMBL" id="RVT90163.1"/>
    </source>
</evidence>
<dbReference type="EMBL" id="SACN01000003">
    <property type="protein sequence ID" value="RVT90163.1"/>
    <property type="molecule type" value="Genomic_DNA"/>
</dbReference>
<comment type="caution">
    <text evidence="3">The sequence shown here is derived from an EMBL/GenBank/DDBJ whole genome shotgun (WGS) entry which is preliminary data.</text>
</comment>
<dbReference type="InterPro" id="IPR005804">
    <property type="entry name" value="FA_desaturase_dom"/>
</dbReference>
<evidence type="ECO:0000313" key="4">
    <source>
        <dbReference type="Proteomes" id="UP000282971"/>
    </source>
</evidence>
<evidence type="ECO:0000256" key="1">
    <source>
        <dbReference type="SAM" id="Phobius"/>
    </source>
</evidence>
<evidence type="ECO:0000259" key="2">
    <source>
        <dbReference type="Pfam" id="PF00487"/>
    </source>
</evidence>
<name>A0A437LXW3_9SPHN</name>
<feature type="domain" description="Fatty acid desaturase" evidence="2">
    <location>
        <begin position="52"/>
        <end position="284"/>
    </location>
</feature>
<dbReference type="Pfam" id="PF00487">
    <property type="entry name" value="FA_desaturase"/>
    <property type="match status" value="1"/>
</dbReference>
<dbReference type="AlphaFoldDB" id="A0A437LXW3"/>
<keyword evidence="1" id="KW-0472">Membrane</keyword>
<keyword evidence="4" id="KW-1185">Reference proteome</keyword>
<proteinExistence type="predicted"/>
<gene>
    <name evidence="3" type="ORF">EOD43_17815</name>
</gene>
<feature type="transmembrane region" description="Helical" evidence="1">
    <location>
        <begin position="181"/>
        <end position="209"/>
    </location>
</feature>
<dbReference type="GO" id="GO:0042284">
    <property type="term" value="F:sphingolipid delta-4 desaturase activity"/>
    <property type="evidence" value="ECO:0007669"/>
    <property type="project" value="TreeGrafter"/>
</dbReference>
<dbReference type="RefSeq" id="WP_127745414.1">
    <property type="nucleotide sequence ID" value="NZ_SACN01000003.1"/>
</dbReference>
<protein>
    <submittedName>
        <fullName evidence="3">Fatty acid desaturase</fullName>
    </submittedName>
</protein>
<accession>A0A437LXW3</accession>
<dbReference type="GO" id="GO:0046513">
    <property type="term" value="P:ceramide biosynthetic process"/>
    <property type="evidence" value="ECO:0007669"/>
    <property type="project" value="TreeGrafter"/>
</dbReference>
<organism evidence="3 4">
    <name type="scientific">Sphingomonas crocodyli</name>
    <dbReference type="NCBI Taxonomy" id="1979270"/>
    <lineage>
        <taxon>Bacteria</taxon>
        <taxon>Pseudomonadati</taxon>
        <taxon>Pseudomonadota</taxon>
        <taxon>Alphaproteobacteria</taxon>
        <taxon>Sphingomonadales</taxon>
        <taxon>Sphingomonadaceae</taxon>
        <taxon>Sphingomonas</taxon>
    </lineage>
</organism>
<keyword evidence="1" id="KW-0812">Transmembrane</keyword>
<reference evidence="3 4" key="1">
    <citation type="submission" date="2019-01" db="EMBL/GenBank/DDBJ databases">
        <authorList>
            <person name="Chen W.-M."/>
        </authorList>
    </citation>
    <scope>NUCLEOTIDE SEQUENCE [LARGE SCALE GENOMIC DNA]</scope>
    <source>
        <strain evidence="3 4">CCP-7</strain>
    </source>
</reference>